<feature type="domain" description="Polymerase/histidinol phosphatase N-terminal" evidence="1">
    <location>
        <begin position="6"/>
        <end position="72"/>
    </location>
</feature>
<dbReference type="GO" id="GO:0035312">
    <property type="term" value="F:5'-3' DNA exonuclease activity"/>
    <property type="evidence" value="ECO:0007669"/>
    <property type="project" value="TreeGrafter"/>
</dbReference>
<dbReference type="OrthoDB" id="50465at2157"/>
<dbReference type="CDD" id="cd07432">
    <property type="entry name" value="PHP_HisPPase"/>
    <property type="match status" value="1"/>
</dbReference>
<accession>A0A343TLM0</accession>
<reference evidence="3" key="1">
    <citation type="submission" date="2017-11" db="EMBL/GenBank/DDBJ databases">
        <title>Phenotypic and genomic properties of facultatively anaerobic sulfur-reducing natronoarchaea from hypersaline soda lakes.</title>
        <authorList>
            <person name="Sorokin D.Y."/>
            <person name="Kublanov I.V."/>
            <person name="Roman P."/>
            <person name="Sinninghe Damste J.S."/>
            <person name="Golyshin P.N."/>
            <person name="Rojo D."/>
            <person name="Ciordia S."/>
            <person name="Mena M.D.C."/>
            <person name="Ferrer M."/>
            <person name="Messina E."/>
            <person name="Smedile F."/>
            <person name="La Spada G."/>
            <person name="La Cono V."/>
            <person name="Yakimov M.M."/>
        </authorList>
    </citation>
    <scope>NUCLEOTIDE SEQUENCE [LARGE SCALE GENOMIC DNA]</scope>
    <source>
        <strain evidence="3">AArc-Sl</strain>
    </source>
</reference>
<dbReference type="KEGG" id="hdf:AArcSl_2370"/>
<dbReference type="SMART" id="SM00481">
    <property type="entry name" value="POLIIIAc"/>
    <property type="match status" value="1"/>
</dbReference>
<evidence type="ECO:0000259" key="1">
    <source>
        <dbReference type="SMART" id="SM00481"/>
    </source>
</evidence>
<dbReference type="Pfam" id="PF13263">
    <property type="entry name" value="PHP_C"/>
    <property type="match status" value="1"/>
</dbReference>
<dbReference type="Pfam" id="PF02811">
    <property type="entry name" value="PHP"/>
    <property type="match status" value="1"/>
</dbReference>
<proteinExistence type="predicted"/>
<keyword evidence="3" id="KW-1185">Reference proteome</keyword>
<protein>
    <submittedName>
        <fullName evidence="2">Metal-dependent phosphoesterase (PHP family)</fullName>
    </submittedName>
</protein>
<dbReference type="InterPro" id="IPR016195">
    <property type="entry name" value="Pol/histidinol_Pase-like"/>
</dbReference>
<dbReference type="SUPFAM" id="SSF89550">
    <property type="entry name" value="PHP domain-like"/>
    <property type="match status" value="1"/>
</dbReference>
<dbReference type="RefSeq" id="WP_119819485.1">
    <property type="nucleotide sequence ID" value="NZ_CP025066.1"/>
</dbReference>
<dbReference type="AlphaFoldDB" id="A0A343TLM0"/>
<name>A0A343TLM0_9EURY</name>
<dbReference type="InterPro" id="IPR004013">
    <property type="entry name" value="PHP_dom"/>
</dbReference>
<gene>
    <name evidence="2" type="ORF">AArcSl_2370</name>
</gene>
<dbReference type="Gene3D" id="3.20.20.140">
    <property type="entry name" value="Metal-dependent hydrolases"/>
    <property type="match status" value="1"/>
</dbReference>
<dbReference type="GeneID" id="37878727"/>
<dbReference type="InterPro" id="IPR003141">
    <property type="entry name" value="Pol/His_phosphatase_N"/>
</dbReference>
<organism evidence="2 3">
    <name type="scientific">Halalkaliarchaeum desulfuricum</name>
    <dbReference type="NCBI Taxonomy" id="2055893"/>
    <lineage>
        <taxon>Archaea</taxon>
        <taxon>Methanobacteriati</taxon>
        <taxon>Methanobacteriota</taxon>
        <taxon>Stenosarchaea group</taxon>
        <taxon>Halobacteria</taxon>
        <taxon>Halobacteriales</taxon>
        <taxon>Haloferacaceae</taxon>
        <taxon>Halalkaliarchaeum</taxon>
    </lineage>
</organism>
<dbReference type="PANTHER" id="PTHR42924">
    <property type="entry name" value="EXONUCLEASE"/>
    <property type="match status" value="1"/>
</dbReference>
<evidence type="ECO:0000313" key="3">
    <source>
        <dbReference type="Proteomes" id="UP000263012"/>
    </source>
</evidence>
<dbReference type="NCBIfam" id="NF038032">
    <property type="entry name" value="CehA_McbA_metalo"/>
    <property type="match status" value="1"/>
</dbReference>
<dbReference type="InterPro" id="IPR052018">
    <property type="entry name" value="PHP_domain"/>
</dbReference>
<evidence type="ECO:0000313" key="2">
    <source>
        <dbReference type="EMBL" id="AUX09992.1"/>
    </source>
</evidence>
<dbReference type="Proteomes" id="UP000263012">
    <property type="component" value="Chromosome"/>
</dbReference>
<dbReference type="EMBL" id="CP025066">
    <property type="protein sequence ID" value="AUX09992.1"/>
    <property type="molecule type" value="Genomic_DNA"/>
</dbReference>
<dbReference type="PANTHER" id="PTHR42924:SF3">
    <property type="entry name" value="POLYMERASE_HISTIDINOL PHOSPHATASE N-TERMINAL DOMAIN-CONTAINING PROTEIN"/>
    <property type="match status" value="1"/>
</dbReference>
<sequence length="267" mass="29121">MTTLRIDLHVHSDDSYDGHEPIDLILEHAADIGLDAVVVTDHDVMGESIRAAELAPEYGLVGIPGVEVSTAHGHLLAVGVDQMPPHRKPFDETVAWIRDHGGVAVVPHPFQRSRHGVRRRYVGDCDAIEVFNAWLFTGYRNRRARQFAVEHGYPGVAASDAHTLEYVGRAFSEIDVGDVSREAVTSEHVLEAIRDGETSVRGRRAPIPMASKHYAIAAARKSAYYSKKSVKTSATYAKASAIKTASAAKLGAIRGRHGLSRIVSLFE</sequence>
<dbReference type="GO" id="GO:0004534">
    <property type="term" value="F:5'-3' RNA exonuclease activity"/>
    <property type="evidence" value="ECO:0007669"/>
    <property type="project" value="TreeGrafter"/>
</dbReference>